<evidence type="ECO:0000256" key="5">
    <source>
        <dbReference type="HAMAP-Rule" id="MF_00040"/>
    </source>
</evidence>
<dbReference type="SUPFAM" id="SSF55194">
    <property type="entry name" value="Ribosome recycling factor, RRF"/>
    <property type="match status" value="1"/>
</dbReference>
<accession>S5DLU9</accession>
<keyword evidence="3 5" id="KW-0963">Cytoplasm</keyword>
<dbReference type="GO" id="GO:0005737">
    <property type="term" value="C:cytoplasm"/>
    <property type="evidence" value="ECO:0007669"/>
    <property type="project" value="UniProtKB-SubCell"/>
</dbReference>
<evidence type="ECO:0000256" key="4">
    <source>
        <dbReference type="ARBA" id="ARBA00022917"/>
    </source>
</evidence>
<dbReference type="FunFam" id="3.30.1360.40:FF:000001">
    <property type="entry name" value="Ribosome-recycling factor"/>
    <property type="match status" value="1"/>
</dbReference>
<evidence type="ECO:0000256" key="2">
    <source>
        <dbReference type="ARBA" id="ARBA00005912"/>
    </source>
</evidence>
<proteinExistence type="inferred from homology"/>
<keyword evidence="4 5" id="KW-0648">Protein biosynthesis</keyword>
<comment type="function">
    <text evidence="5">Responsible for the release of ribosomes from messenger RNA at the termination of protein biosynthesis. May increase the efficiency of translation by recycling ribosomes from one round of translation to another.</text>
</comment>
<dbReference type="HAMAP" id="MF_00040">
    <property type="entry name" value="RRF"/>
    <property type="match status" value="1"/>
</dbReference>
<dbReference type="Pfam" id="PF01765">
    <property type="entry name" value="RRF"/>
    <property type="match status" value="1"/>
</dbReference>
<dbReference type="PANTHER" id="PTHR20982:SF3">
    <property type="entry name" value="MITOCHONDRIAL RIBOSOME RECYCLING FACTOR PSEUDO 1"/>
    <property type="match status" value="1"/>
</dbReference>
<dbReference type="PANTHER" id="PTHR20982">
    <property type="entry name" value="RIBOSOME RECYCLING FACTOR"/>
    <property type="match status" value="1"/>
</dbReference>
<evidence type="ECO:0000313" key="7">
    <source>
        <dbReference type="EMBL" id="AGQ19834.1"/>
    </source>
</evidence>
<dbReference type="EMBL" id="KC811144">
    <property type="protein sequence ID" value="AGQ19834.1"/>
    <property type="molecule type" value="Genomic_DNA"/>
</dbReference>
<dbReference type="NCBIfam" id="TIGR00496">
    <property type="entry name" value="frr"/>
    <property type="match status" value="1"/>
</dbReference>
<sequence length="183" mass="20567">MSEVLIKEVESKMLTTVNHLVDDFSTIRTGRANPSLVDKLTVEYYGTKTPMQQLASISVPDPKLLVIQPFDKSALEEIEKSIMNADIGLNPTNDGEVIRIPIPPLSEERRKELTKVASKASEEAKVSIRTHRRFGIDEISKLKDDHSADAIKRLETQVQDLTNSFVIKIDELLSVKQNELLEV</sequence>
<dbReference type="InterPro" id="IPR036191">
    <property type="entry name" value="RRF_sf"/>
</dbReference>
<dbReference type="GO" id="GO:0043023">
    <property type="term" value="F:ribosomal large subunit binding"/>
    <property type="evidence" value="ECO:0007669"/>
    <property type="project" value="TreeGrafter"/>
</dbReference>
<comment type="similarity">
    <text evidence="2 5">Belongs to the RRF family.</text>
</comment>
<organism evidence="7">
    <name type="scientific">Candidatus Actinomarina minuta</name>
    <dbReference type="NCBI Taxonomy" id="1389454"/>
    <lineage>
        <taxon>Bacteria</taxon>
        <taxon>Bacillati</taxon>
        <taxon>Actinomycetota</taxon>
        <taxon>Actinomycetes</taxon>
        <taxon>Candidatus Actinomarinidae</taxon>
        <taxon>Candidatus Actinomarinales</taxon>
        <taxon>Candidatus Actinomarineae</taxon>
        <taxon>Candidatus Actinomarinaceae</taxon>
        <taxon>Candidatus Actinomarina</taxon>
    </lineage>
</organism>
<feature type="domain" description="Ribosome recycling factor" evidence="6">
    <location>
        <begin position="22"/>
        <end position="181"/>
    </location>
</feature>
<dbReference type="InterPro" id="IPR002661">
    <property type="entry name" value="Ribosome_recyc_fac"/>
</dbReference>
<reference evidence="7" key="1">
    <citation type="journal article" date="2013" name="Sci. Rep.">
        <title>Metagenomics uncovers a new group of low GC and ultra-small marine Actinobacteria.</title>
        <authorList>
            <person name="Ghai R."/>
            <person name="Mizuno C.M."/>
            <person name="Picazo A."/>
            <person name="Camacho A."/>
            <person name="Rodriguez-Valera F."/>
        </authorList>
    </citation>
    <scope>NUCLEOTIDE SEQUENCE</scope>
</reference>
<evidence type="ECO:0000259" key="6">
    <source>
        <dbReference type="Pfam" id="PF01765"/>
    </source>
</evidence>
<evidence type="ECO:0000256" key="1">
    <source>
        <dbReference type="ARBA" id="ARBA00004496"/>
    </source>
</evidence>
<evidence type="ECO:0000256" key="3">
    <source>
        <dbReference type="ARBA" id="ARBA00022490"/>
    </source>
</evidence>
<protein>
    <recommendedName>
        <fullName evidence="5">Ribosome-recycling factor</fullName>
        <shortName evidence="5">RRF</shortName>
    </recommendedName>
    <alternativeName>
        <fullName evidence="5">Ribosome-releasing factor</fullName>
    </alternativeName>
</protein>
<dbReference type="Gene3D" id="3.30.1360.40">
    <property type="match status" value="1"/>
</dbReference>
<dbReference type="AlphaFoldDB" id="S5DLU9"/>
<dbReference type="FunFam" id="1.10.132.20:FF:000001">
    <property type="entry name" value="Ribosome-recycling factor"/>
    <property type="match status" value="1"/>
</dbReference>
<dbReference type="InterPro" id="IPR023584">
    <property type="entry name" value="Ribosome_recyc_fac_dom"/>
</dbReference>
<dbReference type="CDD" id="cd00520">
    <property type="entry name" value="RRF"/>
    <property type="match status" value="1"/>
</dbReference>
<gene>
    <name evidence="5" type="primary">frr</name>
</gene>
<comment type="subcellular location">
    <subcellularLocation>
        <location evidence="1 5">Cytoplasm</location>
    </subcellularLocation>
</comment>
<name>S5DLU9_9ACTN</name>
<dbReference type="Gene3D" id="1.10.132.20">
    <property type="entry name" value="Ribosome-recycling factor"/>
    <property type="match status" value="1"/>
</dbReference>
<dbReference type="GO" id="GO:0006415">
    <property type="term" value="P:translational termination"/>
    <property type="evidence" value="ECO:0007669"/>
    <property type="project" value="UniProtKB-UniRule"/>
</dbReference>